<protein>
    <submittedName>
        <fullName evidence="3 5">Uncharacterized protein</fullName>
    </submittedName>
</protein>
<proteinExistence type="predicted"/>
<reference evidence="3 4" key="2">
    <citation type="submission" date="2018-11" db="EMBL/GenBank/DDBJ databases">
        <authorList>
            <consortium name="Pathogen Informatics"/>
        </authorList>
    </citation>
    <scope>NUCLEOTIDE SEQUENCE [LARGE SCALE GENOMIC DNA]</scope>
    <source>
        <strain evidence="3 4">Costa Rica</strain>
    </source>
</reference>
<organism evidence="5">
    <name type="scientific">Angiostrongylus costaricensis</name>
    <name type="common">Nematode worm</name>
    <dbReference type="NCBI Taxonomy" id="334426"/>
    <lineage>
        <taxon>Eukaryota</taxon>
        <taxon>Metazoa</taxon>
        <taxon>Ecdysozoa</taxon>
        <taxon>Nematoda</taxon>
        <taxon>Chromadorea</taxon>
        <taxon>Rhabditida</taxon>
        <taxon>Rhabditina</taxon>
        <taxon>Rhabditomorpha</taxon>
        <taxon>Strongyloidea</taxon>
        <taxon>Metastrongylidae</taxon>
        <taxon>Angiostrongylus</taxon>
    </lineage>
</organism>
<dbReference type="WBParaSite" id="ACOC_0000255901-mRNA-1">
    <property type="protein sequence ID" value="ACOC_0000255901-mRNA-1"/>
    <property type="gene ID" value="ACOC_0000255901"/>
</dbReference>
<evidence type="ECO:0000256" key="2">
    <source>
        <dbReference type="SAM" id="MobiDB-lite"/>
    </source>
</evidence>
<dbReference type="GO" id="GO:0006355">
    <property type="term" value="P:regulation of DNA-templated transcription"/>
    <property type="evidence" value="ECO:0007669"/>
    <property type="project" value="InterPro"/>
</dbReference>
<reference evidence="5" key="1">
    <citation type="submission" date="2017-02" db="UniProtKB">
        <authorList>
            <consortium name="WormBaseParasite"/>
        </authorList>
    </citation>
    <scope>IDENTIFICATION</scope>
</reference>
<evidence type="ECO:0000313" key="3">
    <source>
        <dbReference type="EMBL" id="VDM54145.1"/>
    </source>
</evidence>
<gene>
    <name evidence="3" type="ORF">ACOC_LOCUS2560</name>
</gene>
<dbReference type="AlphaFoldDB" id="A0A0R3PEN9"/>
<sequence length="249" mass="26320">MLLDTIDEFYMNKENPGDVSQHLGAGSFGAPGAVGEGSPNARQAAAATTASSGSPAISGSAPGGPPDGPLLAAARLNDYDAAIKFKPVRLTLPLLAICFQTQFQIVPCFSVILSSLGPIAINERRILNVVSNAREIELAMFELANDRNIYRTQKDRQANGNLQHRADGGAEATAGGSGAKHTLLLKHAHTTRPQRNWSSSFSEFKTGAMATVDLSALISYSTGVSCANGLLWILVKSDSETKFGKERFG</sequence>
<dbReference type="InterPro" id="IPR036529">
    <property type="entry name" value="KIX_dom_sf"/>
</dbReference>
<accession>A0A0R3PEN9</accession>
<dbReference type="SUPFAM" id="SSF47040">
    <property type="entry name" value="Kix domain of CBP (creb binding protein)"/>
    <property type="match status" value="1"/>
</dbReference>
<name>A0A0R3PEN9_ANGCS</name>
<dbReference type="GO" id="GO:0003712">
    <property type="term" value="F:transcription coregulator activity"/>
    <property type="evidence" value="ECO:0007669"/>
    <property type="project" value="InterPro"/>
</dbReference>
<evidence type="ECO:0000313" key="5">
    <source>
        <dbReference type="WBParaSite" id="ACOC_0000255901-mRNA-1"/>
    </source>
</evidence>
<keyword evidence="1" id="KW-0539">Nucleus</keyword>
<keyword evidence="4" id="KW-1185">Reference proteome</keyword>
<evidence type="ECO:0000256" key="1">
    <source>
        <dbReference type="ARBA" id="ARBA00023242"/>
    </source>
</evidence>
<evidence type="ECO:0000313" key="4">
    <source>
        <dbReference type="Proteomes" id="UP000267027"/>
    </source>
</evidence>
<dbReference type="Proteomes" id="UP000267027">
    <property type="component" value="Unassembled WGS sequence"/>
</dbReference>
<feature type="compositionally biased region" description="Low complexity" evidence="2">
    <location>
        <begin position="44"/>
        <end position="60"/>
    </location>
</feature>
<feature type="region of interest" description="Disordered" evidence="2">
    <location>
        <begin position="30"/>
        <end position="64"/>
    </location>
</feature>
<dbReference type="EMBL" id="UYYA01000537">
    <property type="protein sequence ID" value="VDM54145.1"/>
    <property type="molecule type" value="Genomic_DNA"/>
</dbReference>
<feature type="region of interest" description="Disordered" evidence="2">
    <location>
        <begin position="156"/>
        <end position="176"/>
    </location>
</feature>